<dbReference type="AlphaFoldDB" id="A0A4D6MDX6"/>
<protein>
    <submittedName>
        <fullName evidence="1">Uncharacterized protein</fullName>
    </submittedName>
</protein>
<dbReference type="Proteomes" id="UP000501690">
    <property type="component" value="Linkage Group LG7"/>
</dbReference>
<sequence length="74" mass="8447">MRSSPVTNLPARDNAKHLLVQVHISTHKNKFKKNILPMRYRLVLPKRRQAPGRIQAHYFGLSSGESPLTCINDV</sequence>
<proteinExistence type="predicted"/>
<accession>A0A4D6MDX6</accession>
<gene>
    <name evidence="1" type="ORF">DEO72_LG7g448</name>
</gene>
<name>A0A4D6MDX6_VIGUN</name>
<reference evidence="1 2" key="1">
    <citation type="submission" date="2019-04" db="EMBL/GenBank/DDBJ databases">
        <title>An improved genome assembly and genetic linkage map for asparagus bean, Vigna unguiculata ssp. sesquipedialis.</title>
        <authorList>
            <person name="Xia Q."/>
            <person name="Zhang R."/>
            <person name="Dong Y."/>
        </authorList>
    </citation>
    <scope>NUCLEOTIDE SEQUENCE [LARGE SCALE GENOMIC DNA]</scope>
    <source>
        <tissue evidence="1">Leaf</tissue>
    </source>
</reference>
<organism evidence="1 2">
    <name type="scientific">Vigna unguiculata</name>
    <name type="common">Cowpea</name>
    <dbReference type="NCBI Taxonomy" id="3917"/>
    <lineage>
        <taxon>Eukaryota</taxon>
        <taxon>Viridiplantae</taxon>
        <taxon>Streptophyta</taxon>
        <taxon>Embryophyta</taxon>
        <taxon>Tracheophyta</taxon>
        <taxon>Spermatophyta</taxon>
        <taxon>Magnoliopsida</taxon>
        <taxon>eudicotyledons</taxon>
        <taxon>Gunneridae</taxon>
        <taxon>Pentapetalae</taxon>
        <taxon>rosids</taxon>
        <taxon>fabids</taxon>
        <taxon>Fabales</taxon>
        <taxon>Fabaceae</taxon>
        <taxon>Papilionoideae</taxon>
        <taxon>50 kb inversion clade</taxon>
        <taxon>NPAAA clade</taxon>
        <taxon>indigoferoid/millettioid clade</taxon>
        <taxon>Phaseoleae</taxon>
        <taxon>Vigna</taxon>
    </lineage>
</organism>
<dbReference type="EMBL" id="CP039351">
    <property type="protein sequence ID" value="QCD99167.1"/>
    <property type="molecule type" value="Genomic_DNA"/>
</dbReference>
<evidence type="ECO:0000313" key="2">
    <source>
        <dbReference type="Proteomes" id="UP000501690"/>
    </source>
</evidence>
<evidence type="ECO:0000313" key="1">
    <source>
        <dbReference type="EMBL" id="QCD99167.1"/>
    </source>
</evidence>
<keyword evidence="2" id="KW-1185">Reference proteome</keyword>